<keyword evidence="3" id="KW-0804">Transcription</keyword>
<evidence type="ECO:0000256" key="2">
    <source>
        <dbReference type="ARBA" id="ARBA00023125"/>
    </source>
</evidence>
<feature type="domain" description="HTH araC/xylS-type" evidence="4">
    <location>
        <begin position="185"/>
        <end position="284"/>
    </location>
</feature>
<comment type="caution">
    <text evidence="5">The sequence shown here is derived from an EMBL/GenBank/DDBJ whole genome shotgun (WGS) entry which is preliminary data.</text>
</comment>
<evidence type="ECO:0000259" key="4">
    <source>
        <dbReference type="PROSITE" id="PS01124"/>
    </source>
</evidence>
<dbReference type="InterPro" id="IPR018062">
    <property type="entry name" value="HTH_AraC-typ_CS"/>
</dbReference>
<dbReference type="SUPFAM" id="SSF51215">
    <property type="entry name" value="Regulatory protein AraC"/>
    <property type="match status" value="1"/>
</dbReference>
<dbReference type="EMBL" id="RHIB01000001">
    <property type="protein sequence ID" value="RNA70090.1"/>
    <property type="molecule type" value="Genomic_DNA"/>
</dbReference>
<dbReference type="GO" id="GO:0043565">
    <property type="term" value="F:sequence-specific DNA binding"/>
    <property type="evidence" value="ECO:0007669"/>
    <property type="project" value="InterPro"/>
</dbReference>
<name>A0A3M7TWS8_9BACI</name>
<gene>
    <name evidence="5" type="ORF">EBO34_09230</name>
</gene>
<keyword evidence="1" id="KW-0805">Transcription regulation</keyword>
<dbReference type="Proteomes" id="UP000278746">
    <property type="component" value="Unassembled WGS sequence"/>
</dbReference>
<evidence type="ECO:0000256" key="1">
    <source>
        <dbReference type="ARBA" id="ARBA00023015"/>
    </source>
</evidence>
<dbReference type="RefSeq" id="WP_122897600.1">
    <property type="nucleotide sequence ID" value="NZ_RHIB01000001.1"/>
</dbReference>
<dbReference type="AlphaFoldDB" id="A0A3M7TWS8"/>
<dbReference type="PANTHER" id="PTHR43280">
    <property type="entry name" value="ARAC-FAMILY TRANSCRIPTIONAL REGULATOR"/>
    <property type="match status" value="1"/>
</dbReference>
<sequence length="294" mass="33852">MKLLNATVPPLPVFIKGGKGSFKKGQKHFARTFEVFDLLIVEKGTLYMKEEESTFSVKSGEYLMLAPGMYHGGFKGCEEPTTFFWVHFSFPGSFSLSDEKEFDWSHVLLKESTFTEPAAFSLHLPRYGEIKKKERLENLLEHLSLLNHSQSPVDKMKQQTLFYESLLLLQEEAIQIPTSAETVAEEAMHFIKNHFRDSKLTLGKVAKELLYHPDYVTRCLKRVTGLTPVQYISRYRLEVAKDLLITTNMDLGSVCVEVGIQDRSYFSRLFKKIEGVTPGEFRRMRTKEAKKNEM</sequence>
<dbReference type="InterPro" id="IPR018060">
    <property type="entry name" value="HTH_AraC"/>
</dbReference>
<dbReference type="Pfam" id="PF12833">
    <property type="entry name" value="HTH_18"/>
    <property type="match status" value="1"/>
</dbReference>
<dbReference type="InterPro" id="IPR037923">
    <property type="entry name" value="HTH-like"/>
</dbReference>
<accession>A0A3M7TWS8</accession>
<evidence type="ECO:0000313" key="6">
    <source>
        <dbReference type="Proteomes" id="UP000278746"/>
    </source>
</evidence>
<dbReference type="SUPFAM" id="SSF46689">
    <property type="entry name" value="Homeodomain-like"/>
    <property type="match status" value="1"/>
</dbReference>
<proteinExistence type="predicted"/>
<protein>
    <submittedName>
        <fullName evidence="5">AraC family transcriptional regulator</fullName>
    </submittedName>
</protein>
<dbReference type="SMART" id="SM00342">
    <property type="entry name" value="HTH_ARAC"/>
    <property type="match status" value="1"/>
</dbReference>
<reference evidence="5 6" key="1">
    <citation type="submission" date="2018-10" db="EMBL/GenBank/DDBJ databases">
        <title>Bacillus Keqinensis sp. nov., a moderately halophilic bacterium isolated from a saline-alkaline lake.</title>
        <authorList>
            <person name="Wang H."/>
        </authorList>
    </citation>
    <scope>NUCLEOTIDE SEQUENCE [LARGE SCALE GENOMIC DNA]</scope>
    <source>
        <strain evidence="5 6">KQ-3</strain>
    </source>
</reference>
<keyword evidence="2" id="KW-0238">DNA-binding</keyword>
<evidence type="ECO:0000313" key="5">
    <source>
        <dbReference type="EMBL" id="RNA70090.1"/>
    </source>
</evidence>
<evidence type="ECO:0000256" key="3">
    <source>
        <dbReference type="ARBA" id="ARBA00023163"/>
    </source>
</evidence>
<keyword evidence="6" id="KW-1185">Reference proteome</keyword>
<dbReference type="PANTHER" id="PTHR43280:SF30">
    <property type="entry name" value="MMSAB OPERON REGULATORY PROTEIN"/>
    <property type="match status" value="1"/>
</dbReference>
<dbReference type="Gene3D" id="1.10.10.60">
    <property type="entry name" value="Homeodomain-like"/>
    <property type="match status" value="2"/>
</dbReference>
<dbReference type="PROSITE" id="PS01124">
    <property type="entry name" value="HTH_ARAC_FAMILY_2"/>
    <property type="match status" value="1"/>
</dbReference>
<dbReference type="OrthoDB" id="192171at2"/>
<dbReference type="PROSITE" id="PS00041">
    <property type="entry name" value="HTH_ARAC_FAMILY_1"/>
    <property type="match status" value="1"/>
</dbReference>
<organism evidence="5 6">
    <name type="scientific">Alteribacter keqinensis</name>
    <dbReference type="NCBI Taxonomy" id="2483800"/>
    <lineage>
        <taxon>Bacteria</taxon>
        <taxon>Bacillati</taxon>
        <taxon>Bacillota</taxon>
        <taxon>Bacilli</taxon>
        <taxon>Bacillales</taxon>
        <taxon>Bacillaceae</taxon>
        <taxon>Alteribacter</taxon>
    </lineage>
</organism>
<dbReference type="GO" id="GO:0003700">
    <property type="term" value="F:DNA-binding transcription factor activity"/>
    <property type="evidence" value="ECO:0007669"/>
    <property type="project" value="InterPro"/>
</dbReference>
<dbReference type="InterPro" id="IPR009057">
    <property type="entry name" value="Homeodomain-like_sf"/>
</dbReference>